<evidence type="ECO:0000256" key="1">
    <source>
        <dbReference type="SAM" id="MobiDB-lite"/>
    </source>
</evidence>
<dbReference type="Proteomes" id="UP000287247">
    <property type="component" value="Unassembled WGS sequence"/>
</dbReference>
<dbReference type="EMBL" id="BDQK01000001">
    <property type="protein sequence ID" value="GBF78679.1"/>
    <property type="molecule type" value="Genomic_DNA"/>
</dbReference>
<proteinExistence type="predicted"/>
<accession>A0A401IBQ6</accession>
<reference evidence="3" key="1">
    <citation type="submission" date="2017-05" db="EMBL/GenBank/DDBJ databases">
        <title>Physiological properties and genetic analysis related to exopolysaccharide production of fresh-water unicellular cyanobacterium Aphanothece sacrum, Suizenji Nori, that has been cultured as a food source in Japan.</title>
        <authorList>
            <person name="Kanesaki Y."/>
            <person name="Yoshikawa S."/>
            <person name="Ohki K."/>
        </authorList>
    </citation>
    <scope>NUCLEOTIDE SEQUENCE [LARGE SCALE GENOMIC DNA]</scope>
    <source>
        <strain evidence="3">FPU1</strain>
    </source>
</reference>
<evidence type="ECO:0000313" key="3">
    <source>
        <dbReference type="Proteomes" id="UP000287247"/>
    </source>
</evidence>
<evidence type="ECO:0000313" key="2">
    <source>
        <dbReference type="EMBL" id="GBF78679.1"/>
    </source>
</evidence>
<dbReference type="OrthoDB" id="482635at2"/>
<gene>
    <name evidence="2" type="ORF">AsFPU1_0068</name>
</gene>
<sequence>MMLSQFRMRYPQGCLIGELVTIDRGKYIVRVLVQNEGMMLGSALGTGDTPEEAEDKARERALGVINLDALPIIKIQPQETPLEITSKLDPPFPSDYGKKKDKSVDIPDVTPSSFKVSQPPLKLTVTSQVADLKLSEPPLILKDEVLDQETKKPIPKETRMGLSEDLNLSQPPLGLKDEAINQETKEQISEVLPPPIPSETTSSIMPLVEAVVSNNELSLSFEETFDTVPEIETVIPVTLEPPIASVNVEVVEDTVITSSSTEQLESLDFSEIIASSNVELKRLKWTNEQGREYLLKTYGKRSRQVLDDNELLEFLHYLESLPTPN</sequence>
<dbReference type="RefSeq" id="WP_124974282.1">
    <property type="nucleotide sequence ID" value="NZ_BDQK01000001.1"/>
</dbReference>
<feature type="region of interest" description="Disordered" evidence="1">
    <location>
        <begin position="84"/>
        <end position="104"/>
    </location>
</feature>
<dbReference type="AlphaFoldDB" id="A0A401IBQ6"/>
<organism evidence="2 3">
    <name type="scientific">Aphanothece sacrum FPU1</name>
    <dbReference type="NCBI Taxonomy" id="1920663"/>
    <lineage>
        <taxon>Bacteria</taxon>
        <taxon>Bacillati</taxon>
        <taxon>Cyanobacteriota</taxon>
        <taxon>Cyanophyceae</taxon>
        <taxon>Oscillatoriophycideae</taxon>
        <taxon>Chroococcales</taxon>
        <taxon>Aphanothecaceae</taxon>
        <taxon>Aphanothece</taxon>
    </lineage>
</organism>
<protein>
    <submittedName>
        <fullName evidence="2">Uncharacterized protein</fullName>
    </submittedName>
</protein>
<keyword evidence="3" id="KW-1185">Reference proteome</keyword>
<name>A0A401IBQ6_APHSA</name>
<comment type="caution">
    <text evidence="2">The sequence shown here is derived from an EMBL/GenBank/DDBJ whole genome shotgun (WGS) entry which is preliminary data.</text>
</comment>